<protein>
    <recommendedName>
        <fullName evidence="3">Sucrose phosphatase-like domain-containing protein</fullName>
    </recommendedName>
</protein>
<evidence type="ECO:0000313" key="1">
    <source>
        <dbReference type="EMBL" id="OGI63375.1"/>
    </source>
</evidence>
<dbReference type="SUPFAM" id="SSF56784">
    <property type="entry name" value="HAD-like"/>
    <property type="match status" value="1"/>
</dbReference>
<dbReference type="GO" id="GO:0000287">
    <property type="term" value="F:magnesium ion binding"/>
    <property type="evidence" value="ECO:0007669"/>
    <property type="project" value="TreeGrafter"/>
</dbReference>
<dbReference type="EMBL" id="MFTO01000021">
    <property type="protein sequence ID" value="OGI63375.1"/>
    <property type="molecule type" value="Genomic_DNA"/>
</dbReference>
<dbReference type="GO" id="GO:0016791">
    <property type="term" value="F:phosphatase activity"/>
    <property type="evidence" value="ECO:0007669"/>
    <property type="project" value="TreeGrafter"/>
</dbReference>
<dbReference type="InterPro" id="IPR006379">
    <property type="entry name" value="HAD-SF_hydro_IIB"/>
</dbReference>
<dbReference type="InterPro" id="IPR023214">
    <property type="entry name" value="HAD_sf"/>
</dbReference>
<reference evidence="1 2" key="1">
    <citation type="journal article" date="2016" name="Nat. Commun.">
        <title>Thousands of microbial genomes shed light on interconnected biogeochemical processes in an aquifer system.</title>
        <authorList>
            <person name="Anantharaman K."/>
            <person name="Brown C.T."/>
            <person name="Hug L.A."/>
            <person name="Sharon I."/>
            <person name="Castelle C.J."/>
            <person name="Probst A.J."/>
            <person name="Thomas B.C."/>
            <person name="Singh A."/>
            <person name="Wilkins M.J."/>
            <person name="Karaoz U."/>
            <person name="Brodie E.L."/>
            <person name="Williams K.H."/>
            <person name="Hubbard S.S."/>
            <person name="Banfield J.F."/>
        </authorList>
    </citation>
    <scope>NUCLEOTIDE SEQUENCE [LARGE SCALE GENOMIC DNA]</scope>
</reference>
<evidence type="ECO:0008006" key="3">
    <source>
        <dbReference type="Google" id="ProtNLM"/>
    </source>
</evidence>
<dbReference type="PANTHER" id="PTHR10000:SF8">
    <property type="entry name" value="HAD SUPERFAMILY HYDROLASE-LIKE, TYPE 3"/>
    <property type="match status" value="1"/>
</dbReference>
<dbReference type="Proteomes" id="UP000178985">
    <property type="component" value="Unassembled WGS sequence"/>
</dbReference>
<gene>
    <name evidence="1" type="ORF">A2733_00835</name>
</gene>
<dbReference type="NCBIfam" id="TIGR01484">
    <property type="entry name" value="HAD-SF-IIB"/>
    <property type="match status" value="1"/>
</dbReference>
<dbReference type="Gene3D" id="3.90.1070.10">
    <property type="match status" value="1"/>
</dbReference>
<dbReference type="AlphaFoldDB" id="A0A1F6V162"/>
<accession>A0A1F6V162</accession>
<organism evidence="1 2">
    <name type="scientific">Candidatus Nomurabacteria bacterium RIFCSPHIGHO2_01_FULL_40_20</name>
    <dbReference type="NCBI Taxonomy" id="1801738"/>
    <lineage>
        <taxon>Bacteria</taxon>
        <taxon>Candidatus Nomuraibacteriota</taxon>
    </lineage>
</organism>
<dbReference type="InterPro" id="IPR036412">
    <property type="entry name" value="HAD-like_sf"/>
</dbReference>
<dbReference type="Gene3D" id="3.40.50.1000">
    <property type="entry name" value="HAD superfamily/HAD-like"/>
    <property type="match status" value="1"/>
</dbReference>
<dbReference type="Pfam" id="PF08282">
    <property type="entry name" value="Hydrolase_3"/>
    <property type="match status" value="2"/>
</dbReference>
<sequence length="262" mass="29633">MNDINLDIPKKDLKKLRLLVLDSDGITVPTGGLVVEKESKDKLIVDCTLYLITEEMTDKINLLKKKGIDVCISSGRSMLSLQGMYSRIIGKGTILMAENGNLLLKDGVIHQAKIYSDRFLKKLYSIRERVKKMKGITGIEPKQFIITARANFESKDVYTLIEEMDKEKELYSIWVGYEVHEIGHKNVSKGNTLKKLIKMMGLKKENVMTIGDSTNDIDMVKQGGMQISADIDVVKAPYWINKKPILPKQPADVLLDYLLENL</sequence>
<dbReference type="GO" id="GO:0005829">
    <property type="term" value="C:cytosol"/>
    <property type="evidence" value="ECO:0007669"/>
    <property type="project" value="TreeGrafter"/>
</dbReference>
<comment type="caution">
    <text evidence="1">The sequence shown here is derived from an EMBL/GenBank/DDBJ whole genome shotgun (WGS) entry which is preliminary data.</text>
</comment>
<evidence type="ECO:0000313" key="2">
    <source>
        <dbReference type="Proteomes" id="UP000178985"/>
    </source>
</evidence>
<proteinExistence type="predicted"/>
<dbReference type="PANTHER" id="PTHR10000">
    <property type="entry name" value="PHOSPHOSERINE PHOSPHATASE"/>
    <property type="match status" value="1"/>
</dbReference>
<name>A0A1F6V162_9BACT</name>